<sequence>MVALFWGACASFYGEAWALTAPPPPVDPAPFSWIVESAPDGKPVRHYLIGSVHVLPESAYPLPQGLEQAYANAEGLVLETDPAVLQEADFQKRMLDAARAPAGLKSTIPPELYTQLQQRARAAKLPMTLCDPFKAWFCALSLELFSLQTQGISGDFGLDRYFYERSVNDDRPVSWLESPESQLSLFTQMGDPLSAQFLASTVAELGSTDRSSTYLIKQWQNDDRAGMEQVVIEMKRDYPLTYEHLLGERNRAWVAPLEVLLRGPQTQLIVVGSAHLVGPDGVPALLEARGWKIKALTAGPPAVPTREPKAKAAALR</sequence>
<dbReference type="PANTHER" id="PTHR40590">
    <property type="entry name" value="CYTOPLASMIC PROTEIN-RELATED"/>
    <property type="match status" value="1"/>
</dbReference>
<proteinExistence type="predicted"/>
<evidence type="ECO:0000313" key="1">
    <source>
        <dbReference type="EMBL" id="EIT71502.1"/>
    </source>
</evidence>
<dbReference type="Pfam" id="PF01963">
    <property type="entry name" value="TraB_PrgY_gumN"/>
    <property type="match status" value="1"/>
</dbReference>
<dbReference type="EMBL" id="AKGD01000001">
    <property type="protein sequence ID" value="EIT71502.1"/>
    <property type="molecule type" value="Genomic_DNA"/>
</dbReference>
<dbReference type="PANTHER" id="PTHR40590:SF1">
    <property type="entry name" value="CYTOPLASMIC PROTEIN"/>
    <property type="match status" value="1"/>
</dbReference>
<evidence type="ECO:0008006" key="3">
    <source>
        <dbReference type="Google" id="ProtNLM"/>
    </source>
</evidence>
<dbReference type="CDD" id="cd14789">
    <property type="entry name" value="Tiki"/>
    <property type="match status" value="1"/>
</dbReference>
<organism evidence="1 2">
    <name type="scientific">Hydrocarboniphaga effusa AP103</name>
    <dbReference type="NCBI Taxonomy" id="1172194"/>
    <lineage>
        <taxon>Bacteria</taxon>
        <taxon>Pseudomonadati</taxon>
        <taxon>Pseudomonadota</taxon>
        <taxon>Gammaproteobacteria</taxon>
        <taxon>Nevskiales</taxon>
        <taxon>Nevskiaceae</taxon>
        <taxon>Hydrocarboniphaga</taxon>
    </lineage>
</organism>
<dbReference type="InterPro" id="IPR047111">
    <property type="entry name" value="YbaP-like"/>
</dbReference>
<dbReference type="RefSeq" id="WP_007184588.1">
    <property type="nucleotide sequence ID" value="NZ_AKGD01000001.1"/>
</dbReference>
<dbReference type="InterPro" id="IPR002816">
    <property type="entry name" value="TraB/PrgY/GumN_fam"/>
</dbReference>
<dbReference type="OrthoDB" id="357294at2"/>
<dbReference type="Proteomes" id="UP000003704">
    <property type="component" value="Unassembled WGS sequence"/>
</dbReference>
<evidence type="ECO:0000313" key="2">
    <source>
        <dbReference type="Proteomes" id="UP000003704"/>
    </source>
</evidence>
<reference evidence="1 2" key="1">
    <citation type="journal article" date="2012" name="J. Bacteriol.">
        <title>Genome Sequence of n-Alkane-Degrading Hydrocarboniphaga effusa Strain AP103T (ATCC BAA-332T).</title>
        <authorList>
            <person name="Chang H.K."/>
            <person name="Zylstra G.J."/>
            <person name="Chae J.C."/>
        </authorList>
    </citation>
    <scope>NUCLEOTIDE SEQUENCE [LARGE SCALE GENOMIC DNA]</scope>
    <source>
        <strain evidence="1 2">AP103</strain>
    </source>
</reference>
<name>I7ZIF5_9GAMM</name>
<comment type="caution">
    <text evidence="1">The sequence shown here is derived from an EMBL/GenBank/DDBJ whole genome shotgun (WGS) entry which is preliminary data.</text>
</comment>
<dbReference type="AlphaFoldDB" id="I7ZIF5"/>
<dbReference type="STRING" id="1172194.WQQ_16390"/>
<keyword evidence="2" id="KW-1185">Reference proteome</keyword>
<accession>I7ZIF5</accession>
<protein>
    <recommendedName>
        <fullName evidence="3">GumN family protein</fullName>
    </recommendedName>
</protein>
<gene>
    <name evidence="1" type="ORF">WQQ_16390</name>
</gene>